<dbReference type="Gene3D" id="3.40.50.10540">
    <property type="entry name" value="Crotonobetainyl-coa:carnitine coa-transferase, domain 1"/>
    <property type="match status" value="1"/>
</dbReference>
<dbReference type="PANTHER" id="PTHR48229">
    <property type="entry name" value="CAIB/BAIF FAMILY ENZYME (AFU_ORTHOLOGUE AFUA_1G05360)-RELATED"/>
    <property type="match status" value="1"/>
</dbReference>
<dbReference type="EMBL" id="JAPDRN010000009">
    <property type="protein sequence ID" value="KAJ9642626.1"/>
    <property type="molecule type" value="Genomic_DNA"/>
</dbReference>
<proteinExistence type="inferred from homology"/>
<dbReference type="Pfam" id="PF02515">
    <property type="entry name" value="CoA_transf_3"/>
    <property type="match status" value="1"/>
</dbReference>
<dbReference type="InterPro" id="IPR003673">
    <property type="entry name" value="CoA-Trfase_fam_III"/>
</dbReference>
<comment type="caution">
    <text evidence="2">The sequence shown here is derived from an EMBL/GenBank/DDBJ whole genome shotgun (WGS) entry which is preliminary data.</text>
</comment>
<reference evidence="2" key="1">
    <citation type="submission" date="2022-10" db="EMBL/GenBank/DDBJ databases">
        <title>Culturing micro-colonial fungi from biological soil crusts in the Mojave desert and describing Neophaeococcomyces mojavensis, and introducing the new genera and species Taxawa tesnikishii.</title>
        <authorList>
            <person name="Kurbessoian T."/>
            <person name="Stajich J.E."/>
        </authorList>
    </citation>
    <scope>NUCLEOTIDE SEQUENCE</scope>
    <source>
        <strain evidence="2">TK_35</strain>
    </source>
</reference>
<evidence type="ECO:0000313" key="2">
    <source>
        <dbReference type="EMBL" id="KAJ9642626.1"/>
    </source>
</evidence>
<evidence type="ECO:0000313" key="3">
    <source>
        <dbReference type="Proteomes" id="UP001172681"/>
    </source>
</evidence>
<sequence length="573" mass="64769">MGSISRDYSVPAESKRALKDMILNHPGHKDLPAQCHKYLDLVKFSGHDEPRMAINWRLAESIASLKGLEAILINHLLVEKYGIAPQEIHINTDHAQLFLMSAIICEVSPKDENGPIQPTELRELNKAHSKYFPSWDLHEQVSSNYRKSVTNIYKARDGRCFHLHASLNPDPSLRAIGLPRDIPDLDTVESSWEPFFDKIAEKDAIEWDQQLNEGAKQAATVCWTTGEYANTEQGKATEHIGLYQIHPYLDPALRSGWWRSVESTSVERPLAGLKIVDFTRIVAGPSIGRSLAELGASVMRVTGPHIADFSGLHPDLNWGKWNCHLDLREPKDKFKLKELLWEADVVVNGYRPYVLDKHGVGYEDIFNIGKERGRGFIYVRENCYGWVGPWSHRSGWQPISDACSGVSMGFGRAMGNDEAVTPVLPNSDYCTGVAGCCAVLQALVLQAKDGGSYLVDTALNYYNRWLAERIGEYPQDVWEEVWNRNGREVFRNHHNMNFTLPRYMKMFQREGLFDLNFFEVRSSGALGGLKLRVPKPVLKFPPGTVTLRYNVGTRGNGVDQPRWPEDLNTEVVK</sequence>
<gene>
    <name evidence="2" type="ORF">H2204_002274</name>
</gene>
<dbReference type="SUPFAM" id="SSF89796">
    <property type="entry name" value="CoA-transferase family III (CaiB/BaiF)"/>
    <property type="match status" value="2"/>
</dbReference>
<keyword evidence="3" id="KW-1185">Reference proteome</keyword>
<accession>A0AA39D199</accession>
<protein>
    <submittedName>
        <fullName evidence="2">Uncharacterized protein</fullName>
    </submittedName>
</protein>
<dbReference type="GO" id="GO:0003824">
    <property type="term" value="F:catalytic activity"/>
    <property type="evidence" value="ECO:0007669"/>
    <property type="project" value="InterPro"/>
</dbReference>
<name>A0AA39D199_9EURO</name>
<dbReference type="InterPro" id="IPR023606">
    <property type="entry name" value="CoA-Trfase_III_dom_1_sf"/>
</dbReference>
<dbReference type="PANTHER" id="PTHR48229:SF2">
    <property type="entry name" value="CAIB_BAIF FAMILY PROTEIN"/>
    <property type="match status" value="1"/>
</dbReference>
<dbReference type="AlphaFoldDB" id="A0AA39D199"/>
<dbReference type="InterPro" id="IPR052985">
    <property type="entry name" value="CoA-trans_III_biosynth/detox"/>
</dbReference>
<organism evidence="2 3">
    <name type="scientific">Knufia peltigerae</name>
    <dbReference type="NCBI Taxonomy" id="1002370"/>
    <lineage>
        <taxon>Eukaryota</taxon>
        <taxon>Fungi</taxon>
        <taxon>Dikarya</taxon>
        <taxon>Ascomycota</taxon>
        <taxon>Pezizomycotina</taxon>
        <taxon>Eurotiomycetes</taxon>
        <taxon>Chaetothyriomycetidae</taxon>
        <taxon>Chaetothyriales</taxon>
        <taxon>Trichomeriaceae</taxon>
        <taxon>Knufia</taxon>
    </lineage>
</organism>
<dbReference type="Proteomes" id="UP001172681">
    <property type="component" value="Unassembled WGS sequence"/>
</dbReference>
<evidence type="ECO:0000256" key="1">
    <source>
        <dbReference type="ARBA" id="ARBA00008383"/>
    </source>
</evidence>
<comment type="similarity">
    <text evidence="1">Belongs to the CoA-transferase III family.</text>
</comment>